<protein>
    <submittedName>
        <fullName evidence="1">Uncharacterized protein</fullName>
    </submittedName>
</protein>
<evidence type="ECO:0000313" key="1">
    <source>
        <dbReference type="EMBL" id="MFC7292952.1"/>
    </source>
</evidence>
<accession>A0ABW2IPQ9</accession>
<name>A0ABW2IPQ9_9PROT</name>
<comment type="caution">
    <text evidence="1">The sequence shown here is derived from an EMBL/GenBank/DDBJ whole genome shotgun (WGS) entry which is preliminary data.</text>
</comment>
<organism evidence="1 2">
    <name type="scientific">Hirschia litorea</name>
    <dbReference type="NCBI Taxonomy" id="1199156"/>
    <lineage>
        <taxon>Bacteria</taxon>
        <taxon>Pseudomonadati</taxon>
        <taxon>Pseudomonadota</taxon>
        <taxon>Alphaproteobacteria</taxon>
        <taxon>Hyphomonadales</taxon>
        <taxon>Hyphomonadaceae</taxon>
        <taxon>Hirschia</taxon>
    </lineage>
</organism>
<keyword evidence="2" id="KW-1185">Reference proteome</keyword>
<sequence length="175" mass="20473">MIVVERLENYSNTHWSKPLFWHAGAIAQATRVQSLKSQWFPELSDDANRLGNIYAERTVRVNPTHGTSWYRLADYFQMGYENDVCEGRACLENSWKIEPMTRDFNMACGRFKLAGLYGSKISPESEKVKNYIASYYYQDYFKNSAYHQNIYRQKTAACFDFLAPKELFLVLQSIK</sequence>
<dbReference type="EMBL" id="JBHTBR010000009">
    <property type="protein sequence ID" value="MFC7292952.1"/>
    <property type="molecule type" value="Genomic_DNA"/>
</dbReference>
<evidence type="ECO:0000313" key="2">
    <source>
        <dbReference type="Proteomes" id="UP001596492"/>
    </source>
</evidence>
<reference evidence="2" key="1">
    <citation type="journal article" date="2019" name="Int. J. Syst. Evol. Microbiol.">
        <title>The Global Catalogue of Microorganisms (GCM) 10K type strain sequencing project: providing services to taxonomists for standard genome sequencing and annotation.</title>
        <authorList>
            <consortium name="The Broad Institute Genomics Platform"/>
            <consortium name="The Broad Institute Genome Sequencing Center for Infectious Disease"/>
            <person name="Wu L."/>
            <person name="Ma J."/>
        </authorList>
    </citation>
    <scope>NUCLEOTIDE SEQUENCE [LARGE SCALE GENOMIC DNA]</scope>
    <source>
        <strain evidence="2">CCUG 51308</strain>
    </source>
</reference>
<gene>
    <name evidence="1" type="ORF">ACFQS8_15120</name>
</gene>
<proteinExistence type="predicted"/>
<dbReference type="Proteomes" id="UP001596492">
    <property type="component" value="Unassembled WGS sequence"/>
</dbReference>